<dbReference type="InterPro" id="IPR050259">
    <property type="entry name" value="SDR"/>
</dbReference>
<dbReference type="Pfam" id="PF13561">
    <property type="entry name" value="adh_short_C2"/>
    <property type="match status" value="1"/>
</dbReference>
<comment type="caution">
    <text evidence="2">The sequence shown here is derived from an EMBL/GenBank/DDBJ whole genome shotgun (WGS) entry which is preliminary data.</text>
</comment>
<protein>
    <submittedName>
        <fullName evidence="2">SDR family oxidoreductase</fullName>
    </submittedName>
</protein>
<gene>
    <name evidence="2" type="ORF">Q4528_07085</name>
</gene>
<dbReference type="PANTHER" id="PTHR42879">
    <property type="entry name" value="3-OXOACYL-(ACYL-CARRIER-PROTEIN) REDUCTASE"/>
    <property type="match status" value="1"/>
</dbReference>
<evidence type="ECO:0000256" key="1">
    <source>
        <dbReference type="ARBA" id="ARBA00006484"/>
    </source>
</evidence>
<proteinExistence type="inferred from homology"/>
<comment type="similarity">
    <text evidence="1">Belongs to the short-chain dehydrogenases/reductases (SDR) family.</text>
</comment>
<dbReference type="NCBIfam" id="NF047420">
    <property type="entry name" value="EF_P_mod_YmfI"/>
    <property type="match status" value="1"/>
</dbReference>
<evidence type="ECO:0000313" key="3">
    <source>
        <dbReference type="Proteomes" id="UP001170310"/>
    </source>
</evidence>
<dbReference type="CDD" id="cd05233">
    <property type="entry name" value="SDR_c"/>
    <property type="match status" value="1"/>
</dbReference>
<accession>A0AAW7YRB8</accession>
<dbReference type="EMBL" id="JAUOQO010000005">
    <property type="protein sequence ID" value="MDO6573918.1"/>
    <property type="molecule type" value="Genomic_DNA"/>
</dbReference>
<dbReference type="Proteomes" id="UP001170310">
    <property type="component" value="Unassembled WGS sequence"/>
</dbReference>
<dbReference type="Gene3D" id="3.40.50.720">
    <property type="entry name" value="NAD(P)-binding Rossmann-like Domain"/>
    <property type="match status" value="1"/>
</dbReference>
<dbReference type="SUPFAM" id="SSF51735">
    <property type="entry name" value="NAD(P)-binding Rossmann-fold domains"/>
    <property type="match status" value="1"/>
</dbReference>
<name>A0AAW7YRB8_9STAP</name>
<evidence type="ECO:0000313" key="2">
    <source>
        <dbReference type="EMBL" id="MDO6573918.1"/>
    </source>
</evidence>
<organism evidence="2 3">
    <name type="scientific">Staphylococcus pasteuri_A</name>
    <dbReference type="NCBI Taxonomy" id="3062664"/>
    <lineage>
        <taxon>Bacteria</taxon>
        <taxon>Bacillati</taxon>
        <taxon>Bacillota</taxon>
        <taxon>Bacilli</taxon>
        <taxon>Bacillales</taxon>
        <taxon>Staphylococcaceae</taxon>
        <taxon>Staphylococcus</taxon>
    </lineage>
</organism>
<dbReference type="AlphaFoldDB" id="A0AAW7YRB8"/>
<dbReference type="InterPro" id="IPR002347">
    <property type="entry name" value="SDR_fam"/>
</dbReference>
<dbReference type="PRINTS" id="PR00081">
    <property type="entry name" value="GDHRDH"/>
</dbReference>
<sequence length="234" mass="26094">MRALVLGGSGSIGTAIVEQLLIDGYEVDLQFNTSDETQLKAQYQNKKVNLIQCDLSGNVNLDHLFGHIQQLDCIIYAAGNALYGMLQDMTDEQIDMTYQIHVHQLIRISRYFVDTLRQSENGRIIVISSIWGETGASMETIYATMKSAQLGFVKSLSQELSQTSVTVNAITPGFVSGNMSDKWSEDELNQILDELPQHRMIAPNEIAYACSYLYHPMAKSITGTIQKVNGGWYL</sequence>
<reference evidence="2" key="1">
    <citation type="submission" date="2023-07" db="EMBL/GenBank/DDBJ databases">
        <title>Genome content predicts the carbon catabolic preferences of heterotrophic bacteria.</title>
        <authorList>
            <person name="Gralka M."/>
        </authorList>
    </citation>
    <scope>NUCLEOTIDE SEQUENCE</scope>
    <source>
        <strain evidence="2">E2R20</strain>
    </source>
</reference>
<dbReference type="RefSeq" id="WP_017638355.1">
    <property type="nucleotide sequence ID" value="NZ_JAUOQO010000005.1"/>
</dbReference>
<dbReference type="GeneID" id="72470566"/>
<dbReference type="InterPro" id="IPR036291">
    <property type="entry name" value="NAD(P)-bd_dom_sf"/>
</dbReference>
<dbReference type="PANTHER" id="PTHR42879:SF2">
    <property type="entry name" value="3-OXOACYL-[ACYL-CARRIER-PROTEIN] REDUCTASE FABG"/>
    <property type="match status" value="1"/>
</dbReference>
<keyword evidence="3" id="KW-1185">Reference proteome</keyword>